<dbReference type="Pfam" id="PF00583">
    <property type="entry name" value="Acetyltransf_1"/>
    <property type="match status" value="1"/>
</dbReference>
<organism evidence="4 5">
    <name type="scientific">Aliiroseovarius halocynthiae</name>
    <dbReference type="NCBI Taxonomy" id="985055"/>
    <lineage>
        <taxon>Bacteria</taxon>
        <taxon>Pseudomonadati</taxon>
        <taxon>Pseudomonadota</taxon>
        <taxon>Alphaproteobacteria</taxon>
        <taxon>Rhodobacterales</taxon>
        <taxon>Paracoccaceae</taxon>
        <taxon>Aliiroseovarius</taxon>
    </lineage>
</organism>
<dbReference type="InterPro" id="IPR016181">
    <property type="entry name" value="Acyl_CoA_acyltransferase"/>
</dbReference>
<evidence type="ECO:0000256" key="1">
    <source>
        <dbReference type="ARBA" id="ARBA00022679"/>
    </source>
</evidence>
<dbReference type="Gene3D" id="3.40.630.30">
    <property type="match status" value="1"/>
</dbReference>
<dbReference type="Proteomes" id="UP000315816">
    <property type="component" value="Unassembled WGS sequence"/>
</dbReference>
<evidence type="ECO:0000256" key="2">
    <source>
        <dbReference type="ARBA" id="ARBA00023315"/>
    </source>
</evidence>
<dbReference type="OrthoDB" id="5997585at2"/>
<accession>A0A545SNW6</accession>
<gene>
    <name evidence="4" type="ORF">FIL88_12565</name>
</gene>
<keyword evidence="5" id="KW-1185">Reference proteome</keyword>
<reference evidence="4 5" key="1">
    <citation type="submission" date="2019-06" db="EMBL/GenBank/DDBJ databases">
        <title>A novel species of marine bacteria.</title>
        <authorList>
            <person name="Wang Y."/>
        </authorList>
    </citation>
    <scope>NUCLEOTIDE SEQUENCE [LARGE SCALE GENOMIC DNA]</scope>
    <source>
        <strain evidence="4 5">MA1-10</strain>
    </source>
</reference>
<dbReference type="PANTHER" id="PTHR43877">
    <property type="entry name" value="AMINOALKYLPHOSPHONATE N-ACETYLTRANSFERASE-RELATED-RELATED"/>
    <property type="match status" value="1"/>
</dbReference>
<dbReference type="AlphaFoldDB" id="A0A545SNW6"/>
<evidence type="ECO:0000259" key="3">
    <source>
        <dbReference type="PROSITE" id="PS51186"/>
    </source>
</evidence>
<dbReference type="PANTHER" id="PTHR43877:SF1">
    <property type="entry name" value="ACETYLTRANSFERASE"/>
    <property type="match status" value="1"/>
</dbReference>
<dbReference type="InterPro" id="IPR050832">
    <property type="entry name" value="Bact_Acetyltransf"/>
</dbReference>
<keyword evidence="1 4" id="KW-0808">Transferase</keyword>
<sequence>MITTREATPDDAQAMSNLITPILEGWKSARRRDPDHMLANYIQNPDNIRCTVALDDAGRLVGFQSLILPSATNPYNTPEGWGEIGTYVALDAGRGGIGRVLFAASVQAAQAAGITTIEASIGDDNDNGLGFYSAIGFITYATEPGVIRKRFEVE</sequence>
<dbReference type="InterPro" id="IPR000182">
    <property type="entry name" value="GNAT_dom"/>
</dbReference>
<evidence type="ECO:0000313" key="4">
    <source>
        <dbReference type="EMBL" id="TQV66556.1"/>
    </source>
</evidence>
<protein>
    <submittedName>
        <fullName evidence="4">GNAT family N-acetyltransferase</fullName>
    </submittedName>
</protein>
<dbReference type="PROSITE" id="PS51186">
    <property type="entry name" value="GNAT"/>
    <property type="match status" value="1"/>
</dbReference>
<dbReference type="EMBL" id="VICH01000009">
    <property type="protein sequence ID" value="TQV66556.1"/>
    <property type="molecule type" value="Genomic_DNA"/>
</dbReference>
<keyword evidence="2" id="KW-0012">Acyltransferase</keyword>
<dbReference type="GO" id="GO:0016747">
    <property type="term" value="F:acyltransferase activity, transferring groups other than amino-acyl groups"/>
    <property type="evidence" value="ECO:0007669"/>
    <property type="project" value="InterPro"/>
</dbReference>
<comment type="caution">
    <text evidence="4">The sequence shown here is derived from an EMBL/GenBank/DDBJ whole genome shotgun (WGS) entry which is preliminary data.</text>
</comment>
<feature type="domain" description="N-acetyltransferase" evidence="3">
    <location>
        <begin position="2"/>
        <end position="154"/>
    </location>
</feature>
<name>A0A545SNW6_9RHOB</name>
<proteinExistence type="predicted"/>
<dbReference type="SUPFAM" id="SSF55729">
    <property type="entry name" value="Acyl-CoA N-acyltransferases (Nat)"/>
    <property type="match status" value="1"/>
</dbReference>
<evidence type="ECO:0000313" key="5">
    <source>
        <dbReference type="Proteomes" id="UP000315816"/>
    </source>
</evidence>
<dbReference type="RefSeq" id="WP_142854220.1">
    <property type="nucleotide sequence ID" value="NZ_FXWW01000005.1"/>
</dbReference>